<name>A0A3N4KV80_9PEZI</name>
<keyword evidence="3" id="KW-1185">Reference proteome</keyword>
<dbReference type="AlphaFoldDB" id="A0A3N4KV80"/>
<dbReference type="InParanoid" id="A0A3N4KV80"/>
<protein>
    <submittedName>
        <fullName evidence="2">Uncharacterized protein</fullName>
    </submittedName>
</protein>
<accession>A0A3N4KV80</accession>
<feature type="region of interest" description="Disordered" evidence="1">
    <location>
        <begin position="65"/>
        <end position="89"/>
    </location>
</feature>
<organism evidence="2 3">
    <name type="scientific">Morchella conica CCBAS932</name>
    <dbReference type="NCBI Taxonomy" id="1392247"/>
    <lineage>
        <taxon>Eukaryota</taxon>
        <taxon>Fungi</taxon>
        <taxon>Dikarya</taxon>
        <taxon>Ascomycota</taxon>
        <taxon>Pezizomycotina</taxon>
        <taxon>Pezizomycetes</taxon>
        <taxon>Pezizales</taxon>
        <taxon>Morchellaceae</taxon>
        <taxon>Morchella</taxon>
    </lineage>
</organism>
<reference evidence="2 3" key="1">
    <citation type="journal article" date="2018" name="Nat. Ecol. Evol.">
        <title>Pezizomycetes genomes reveal the molecular basis of ectomycorrhizal truffle lifestyle.</title>
        <authorList>
            <person name="Murat C."/>
            <person name="Payen T."/>
            <person name="Noel B."/>
            <person name="Kuo A."/>
            <person name="Morin E."/>
            <person name="Chen J."/>
            <person name="Kohler A."/>
            <person name="Krizsan K."/>
            <person name="Balestrini R."/>
            <person name="Da Silva C."/>
            <person name="Montanini B."/>
            <person name="Hainaut M."/>
            <person name="Levati E."/>
            <person name="Barry K.W."/>
            <person name="Belfiori B."/>
            <person name="Cichocki N."/>
            <person name="Clum A."/>
            <person name="Dockter R.B."/>
            <person name="Fauchery L."/>
            <person name="Guy J."/>
            <person name="Iotti M."/>
            <person name="Le Tacon F."/>
            <person name="Lindquist E.A."/>
            <person name="Lipzen A."/>
            <person name="Malagnac F."/>
            <person name="Mello A."/>
            <person name="Molinier V."/>
            <person name="Miyauchi S."/>
            <person name="Poulain J."/>
            <person name="Riccioni C."/>
            <person name="Rubini A."/>
            <person name="Sitrit Y."/>
            <person name="Splivallo R."/>
            <person name="Traeger S."/>
            <person name="Wang M."/>
            <person name="Zifcakova L."/>
            <person name="Wipf D."/>
            <person name="Zambonelli A."/>
            <person name="Paolocci F."/>
            <person name="Nowrousian M."/>
            <person name="Ottonello S."/>
            <person name="Baldrian P."/>
            <person name="Spatafora J.W."/>
            <person name="Henrissat B."/>
            <person name="Nagy L.G."/>
            <person name="Aury J.M."/>
            <person name="Wincker P."/>
            <person name="Grigoriev I.V."/>
            <person name="Bonfante P."/>
            <person name="Martin F.M."/>
        </authorList>
    </citation>
    <scope>NUCLEOTIDE SEQUENCE [LARGE SCALE GENOMIC DNA]</scope>
    <source>
        <strain evidence="2 3">CCBAS932</strain>
    </source>
</reference>
<dbReference type="Proteomes" id="UP000277580">
    <property type="component" value="Unassembled WGS sequence"/>
</dbReference>
<gene>
    <name evidence="2" type="ORF">P167DRAFT_572603</name>
</gene>
<dbReference type="EMBL" id="ML119118">
    <property type="protein sequence ID" value="RPB14464.1"/>
    <property type="molecule type" value="Genomic_DNA"/>
</dbReference>
<evidence type="ECO:0000256" key="1">
    <source>
        <dbReference type="SAM" id="MobiDB-lite"/>
    </source>
</evidence>
<proteinExistence type="predicted"/>
<evidence type="ECO:0000313" key="2">
    <source>
        <dbReference type="EMBL" id="RPB14464.1"/>
    </source>
</evidence>
<sequence length="89" mass="10239">MFNIWRRRMKENQLGTLEIEELRGPREMISKIGREEDDMQLAADIAAWRAAKVRRNAQRDRTILLGTDDASENPVVTERDLGEANAQEA</sequence>
<evidence type="ECO:0000313" key="3">
    <source>
        <dbReference type="Proteomes" id="UP000277580"/>
    </source>
</evidence>